<sequence length="499" mass="57537">MSKLNTNKKTIIELPKSKVSIKELTKDMLPRALSDYLFEIAENTKLPKEYLVGSALGYLAGLLGNRARIDVNSKYKITPILWVCLIGASGSGKSPCMELAYEPLKEISKINAEQFSQLLREFKVQQKIQEIKMTKFKREYNSKSNSSEESMNEVLKKIESLEREEILCPFSRNFMLSSGSIEGIYETLEKESPSGVLMMIDELSGLFAKLNKYDNGEVKAKHLSLYNGYTNINNKTVSRGNDMVENSTLSIVGGIQLTIMKEVVKKNDFSGFLARFQLPVLNYTKIKKTLPEDNIVYYSYKDYEQCFHKINSLPHCYNIEDNKLSVTDPLIYKYSEKASKIFSDWFDNNQDYAISESNDYMSQFLSKSTNTVCTLALIFHLINNQYSDTEIGVEEVTQAIKLTEFFIDNARCLYYEELSAPMKIARDIIDESLDFLKNEQETNGYVSQRNFVRLNRSNLKDENTIQEVIEILEEHNYLIELDKKTKKLQHYIFNPELFV</sequence>
<name>A0A0B6D630_9GAMM</name>
<reference evidence="1 2" key="1">
    <citation type="journal article" date="2015" name="Genome Announc.">
        <title>Genome sequencing of 18 francisella strains to aid in assay development and testing.</title>
        <authorList>
            <person name="Johnson S.L."/>
            <person name="Daligault H.E."/>
            <person name="Davenport K.W."/>
            <person name="Coyne S.R."/>
            <person name="Frey K.G."/>
            <person name="Koroleva G.I."/>
            <person name="Broomall S.M."/>
            <person name="Bishop-Lilly K.A."/>
            <person name="Bruce D.C."/>
            <person name="Chertkov O."/>
            <person name="Freitas T."/>
            <person name="Jaissle J."/>
            <person name="Ladner J.T."/>
            <person name="Rosenzweig C.N."/>
            <person name="Gibbons H.S."/>
            <person name="Palacios G.F."/>
            <person name="Redden C.L."/>
            <person name="Xu Y."/>
            <person name="Minogue T.D."/>
            <person name="Chain P.S."/>
        </authorList>
    </citation>
    <scope>NUCLEOTIDE SEQUENCE [LARGE SCALE GENOMIC DNA]</scope>
    <source>
        <strain evidence="1 2">GA01-2794</strain>
    </source>
</reference>
<dbReference type="InterPro" id="IPR025048">
    <property type="entry name" value="DUF3987"/>
</dbReference>
<dbReference type="EMBL" id="CP009440">
    <property type="protein sequence ID" value="AJI53123.1"/>
    <property type="molecule type" value="Genomic_DNA"/>
</dbReference>
<dbReference type="AlphaFoldDB" id="A0A0B6D630"/>
<protein>
    <recommendedName>
        <fullName evidence="3">DUF3987 domain-containing protein</fullName>
    </recommendedName>
</protein>
<evidence type="ECO:0000313" key="1">
    <source>
        <dbReference type="EMBL" id="AJI53123.1"/>
    </source>
</evidence>
<proteinExistence type="predicted"/>
<dbReference type="Proteomes" id="UP000031830">
    <property type="component" value="Chromosome"/>
</dbReference>
<dbReference type="Pfam" id="PF13148">
    <property type="entry name" value="DUF3987"/>
    <property type="match status" value="1"/>
</dbReference>
<evidence type="ECO:0008006" key="3">
    <source>
        <dbReference type="Google" id="ProtNLM"/>
    </source>
</evidence>
<accession>A0A0B6D630</accession>
<organism evidence="1 2">
    <name type="scientific">Francisella philomiragia</name>
    <dbReference type="NCBI Taxonomy" id="28110"/>
    <lineage>
        <taxon>Bacteria</taxon>
        <taxon>Pseudomonadati</taxon>
        <taxon>Pseudomonadota</taxon>
        <taxon>Gammaproteobacteria</taxon>
        <taxon>Thiotrichales</taxon>
        <taxon>Francisellaceae</taxon>
        <taxon>Francisella</taxon>
    </lineage>
</organism>
<dbReference type="RefSeq" id="WP_044526678.1">
    <property type="nucleotide sequence ID" value="NZ_CP009440.1"/>
</dbReference>
<dbReference type="KEGG" id="fpz:LA55_1610"/>
<dbReference type="OrthoDB" id="5603300at2"/>
<gene>
    <name evidence="1" type="ORF">LA55_1610</name>
</gene>
<evidence type="ECO:0000313" key="2">
    <source>
        <dbReference type="Proteomes" id="UP000031830"/>
    </source>
</evidence>